<dbReference type="OrthoDB" id="2142724at2759"/>
<evidence type="ECO:0000313" key="1">
    <source>
        <dbReference type="EMBL" id="OAX43700.1"/>
    </source>
</evidence>
<reference evidence="1 2" key="1">
    <citation type="submission" date="2016-06" db="EMBL/GenBank/DDBJ databases">
        <title>Comparative genomics of the ectomycorrhizal sister species Rhizopogon vinicolor and Rhizopogon vesiculosus (Basidiomycota: Boletales) reveals a divergence of the mating type B locus.</title>
        <authorList>
            <consortium name="DOE Joint Genome Institute"/>
            <person name="Mujic A.B."/>
            <person name="Kuo A."/>
            <person name="Tritt A."/>
            <person name="Lipzen A."/>
            <person name="Chen C."/>
            <person name="Johnson J."/>
            <person name="Sharma A."/>
            <person name="Barry K."/>
            <person name="Grigoriev I.V."/>
            <person name="Spatafora J.W."/>
        </authorList>
    </citation>
    <scope>NUCLEOTIDE SEQUENCE [LARGE SCALE GENOMIC DNA]</scope>
    <source>
        <strain evidence="1 2">AM-OR11-026</strain>
    </source>
</reference>
<name>A0A1B7NFX4_9AGAM</name>
<accession>A0A1B7NFX4</accession>
<dbReference type="AlphaFoldDB" id="A0A1B7NFX4"/>
<dbReference type="InParanoid" id="A0A1B7NFX4"/>
<keyword evidence="2" id="KW-1185">Reference proteome</keyword>
<proteinExistence type="predicted"/>
<dbReference type="EMBL" id="KV448134">
    <property type="protein sequence ID" value="OAX43700.1"/>
    <property type="molecule type" value="Genomic_DNA"/>
</dbReference>
<protein>
    <submittedName>
        <fullName evidence="1">Uncharacterized protein</fullName>
    </submittedName>
</protein>
<organism evidence="1 2">
    <name type="scientific">Rhizopogon vinicolor AM-OR11-026</name>
    <dbReference type="NCBI Taxonomy" id="1314800"/>
    <lineage>
        <taxon>Eukaryota</taxon>
        <taxon>Fungi</taxon>
        <taxon>Dikarya</taxon>
        <taxon>Basidiomycota</taxon>
        <taxon>Agaricomycotina</taxon>
        <taxon>Agaricomycetes</taxon>
        <taxon>Agaricomycetidae</taxon>
        <taxon>Boletales</taxon>
        <taxon>Suillineae</taxon>
        <taxon>Rhizopogonaceae</taxon>
        <taxon>Rhizopogon</taxon>
    </lineage>
</organism>
<sequence length="96" mass="10636">MNNLADIAPNPEMLMFGDEAAKNDCTLARSMGYSPRGTRCVQSGCFIRGTRWSILPIPILDGIVIHDIVHGLVTNQRFLQFLWELVVSQTVSVCDA</sequence>
<dbReference type="Proteomes" id="UP000092154">
    <property type="component" value="Unassembled WGS sequence"/>
</dbReference>
<dbReference type="STRING" id="1314800.A0A1B7NFX4"/>
<evidence type="ECO:0000313" key="2">
    <source>
        <dbReference type="Proteomes" id="UP000092154"/>
    </source>
</evidence>
<gene>
    <name evidence="1" type="ORF">K503DRAFT_731083</name>
</gene>